<dbReference type="InterPro" id="IPR003593">
    <property type="entry name" value="AAA+_ATPase"/>
</dbReference>
<feature type="zinc finger region" description="C3H1-type" evidence="6">
    <location>
        <begin position="38"/>
        <end position="67"/>
    </location>
</feature>
<dbReference type="InterPro" id="IPR041677">
    <property type="entry name" value="DNA2/NAM7_AAA_11"/>
</dbReference>
<keyword evidence="2" id="KW-0547">Nucleotide-binding</keyword>
<dbReference type="SUPFAM" id="SSF50249">
    <property type="entry name" value="Nucleic acid-binding proteins"/>
    <property type="match status" value="2"/>
</dbReference>
<proteinExistence type="inferred from homology"/>
<dbReference type="Pfam" id="PF25049">
    <property type="entry name" value="OB_HELZ2"/>
    <property type="match status" value="1"/>
</dbReference>
<evidence type="ECO:0000256" key="5">
    <source>
        <dbReference type="ARBA" id="ARBA00022840"/>
    </source>
</evidence>
<accession>A0A9D3PZE0</accession>
<dbReference type="GO" id="GO:0004540">
    <property type="term" value="F:RNA nuclease activity"/>
    <property type="evidence" value="ECO:0007669"/>
    <property type="project" value="InterPro"/>
</dbReference>
<dbReference type="InterPro" id="IPR001900">
    <property type="entry name" value="RNase_II/R"/>
</dbReference>
<dbReference type="InterPro" id="IPR027417">
    <property type="entry name" value="P-loop_NTPase"/>
</dbReference>
<evidence type="ECO:0000313" key="10">
    <source>
        <dbReference type="Proteomes" id="UP001046870"/>
    </source>
</evidence>
<dbReference type="PROSITE" id="PS00028">
    <property type="entry name" value="ZINC_FINGER_C2H2_1"/>
    <property type="match status" value="1"/>
</dbReference>
<dbReference type="InterPro" id="IPR012340">
    <property type="entry name" value="NA-bd_OB-fold"/>
</dbReference>
<dbReference type="Pfam" id="PF13087">
    <property type="entry name" value="AAA_12"/>
    <property type="match status" value="1"/>
</dbReference>
<dbReference type="GO" id="GO:0016787">
    <property type="term" value="F:hydrolase activity"/>
    <property type="evidence" value="ECO:0007669"/>
    <property type="project" value="UniProtKB-KW"/>
</dbReference>
<dbReference type="PROSITE" id="PS50103">
    <property type="entry name" value="ZF_C3H1"/>
    <property type="match status" value="1"/>
</dbReference>
<dbReference type="InterPro" id="IPR041679">
    <property type="entry name" value="DNA2/NAM7-like_C"/>
</dbReference>
<keyword evidence="6" id="KW-0863">Zinc-finger</keyword>
<dbReference type="OrthoDB" id="2285229at2759"/>
<dbReference type="SMART" id="SM00382">
    <property type="entry name" value="AAA"/>
    <property type="match status" value="2"/>
</dbReference>
<keyword evidence="3" id="KW-0378">Hydrolase</keyword>
<evidence type="ECO:0000256" key="2">
    <source>
        <dbReference type="ARBA" id="ARBA00022741"/>
    </source>
</evidence>
<dbReference type="InterPro" id="IPR050534">
    <property type="entry name" value="Coronavir_polyprotein_1ab"/>
</dbReference>
<dbReference type="InterPro" id="IPR047187">
    <property type="entry name" value="SF1_C_Upf1"/>
</dbReference>
<keyword evidence="6" id="KW-0862">Zinc</keyword>
<dbReference type="Pfam" id="PF13086">
    <property type="entry name" value="AAA_11"/>
    <property type="match status" value="3"/>
</dbReference>
<sequence>MKVCDHPQRPILVHLQLGESDREVTVSEIRAAPSHPCIRQYRYCWDVARGDQCRYGSPLCSFPHSEVEMAVWTAERNDGLDRNDLLWPSTEQGQEPPPEPGASALQPNFHCSMCQLQFSSQDGFVSHCSSLAHERRVCEDRAHTWQHRHPPEITSHALQLCDRPETCEYGDNCTAAHSIQELQEWCLRKRMAHRRRKATHDQSYQDSLLMEYRDSLNEVLIRPLLAVALLKQEPGATFTLGDPCGDPCLYSEGGHFCTVGMTYVTPVSFTSTHPGRYEQWLVLDFDSRPVLLRKLRVGVGLRASSPEPTEETQKSTSPSPVSTLQRAVPWHGGNRVTVPCLDRTKAEEELLKEYKPPRLNLTFNPTAEGDLPLTLKNYRERMHMFLYREELAQEKVLSRLSLQTAVVSLSDSICESQFKMRIAPARTLYAEVPMSHILTPDMPGGLLLRKGVHCALLALSPSLDNRVYEALVLSDVCIEDRIYLQLSERCCSDLDLQKGTTHTMEIQFQLDRIPFCHCHRAVDLLPDVERVLPDLSLCGVQEIRGEHPELNPKQRAAMALIVGDVSGPPSVAPVLIYGPFGTGKTFTLARAAKEILKQPGTRLLICTHTNSAADLYVKDHFHEYVQSGHSEARPLRVKAGKKGLTMKATDKITLQYCLLSQDNQSFLLPKRSVLDSYQLIITTAMMARHLHDLKLPSNFFTHILIDEASQMLECAALMPLGLAGSKTRVVLAGDHMQMGPKLCSVAEGRGSDHTLLNRLFHYYQGQEGSVASRSRVIFCENYRSTKEIVDFVSTHFYVGKTDVIRARKQFRAILMTTVHTRESPFSCDTVFPGFFGDARVLNTAMTRAQSQVVAVGDAAALCCFGKCSKIWKSYINECISKGSALPEHLTMDYVEQEMREISRFTKTEEYYCSDTESSVSGMNDIEDPILKELLDESNNVQVIITEEGLLDIRKSFYGDLTEIHKCLKQNHGDISDPTIELKMITEPNIFKRCELIMETFDSGFAIPVDQPTLRIRITGRENVGRSFPGDQVVVEILSEEDFLCEGRVVGVLQRANRSALFVCTIDKYDPKVMTPINKCVSKIFTPFMKNKPNHVAVRKHENGCWIPEEYLKINEHMRQNHLFVVKVLKWVESYRYPLGVVTKVLPGAAPEKDRQEVLNIEYQLSREPPQFPKDDIKIHLKNRKDFRDYTTFTIDKQKSKDLDDAISVRDLDDHYEIGIHITDVASFVIKGSETDKHAEEQGNVYCVPDGETAHLFSNELRAQYLSLLPKCERRAISLIVVIEKKSDRIVKRNFFLSLVKSNRQMTYEEAESFLQSTDWGKPLKFDTVEDCLAVAYHFSEVHKRDRMSGSWHHAQPDETTHLGMGMGMSHDMLLPMAAEFRKLLQNAYTLRSNSTPQSKVGHHNLQLDSYTWASSPMRRYMDVIVQRLLHSVLEENTSGVMYTPKEIDLFCALYMEKSHGVTTKVTNEKASKQSSYIQINFHLNHYAMENKSVFPEEALFTVELIPKKLPYVLREHAIANLVRSNTLVKNIALGKIKSLTVFPSPMQHFGIEDTHSRELPPLNKSQNEAIKKALERQFTLIQGPPGTGKTVVGIHIVYWFFKMNKEHGAAEPNTHTDRGHVRKNGILYCGPSNKSVDIVAEQLLKLKDVLSPLRVYSDQIEMLEFPYPGSHLKVCRKSLREEKPNRELSSITLRYLIREPANPFSDQIKAFDDRIKNGDLLCDGEIERYQALLNEARQHELLKHDVILCTCAAAADPNFLKTMNFRQILIDECAMATEPEALIPLAAHRPEQVVLLGDHKQIQPIVQCDLVRNLGMKTSLFKRYMDEALMLDTQYRMHESICKFPSEEFYKGNLKTEAKREPSFLLNKSRDQTPILFGHVEGKEMTLVISTEKGNENSTANLEEAKEAVRIAGLLISQSGIDPTGIAILTPYNAQVSKINEILSEKGIANIAVTTIMKSQGSEWRYVILSTVRSCPRAEIEEQGPRPTKKWLTKKLGFVTDPNQVNVGITRAQDGLCIIGNQHLLKCNALWKKLLNHYQDQNCVVDSAREIQVLNPKTKLKHKRRK</sequence>
<keyword evidence="10" id="KW-1185">Reference proteome</keyword>
<dbReference type="FunFam" id="3.40.50.300:FF:001373">
    <property type="entry name" value="Helicase with zinc finger domain 2"/>
    <property type="match status" value="1"/>
</dbReference>
<organism evidence="9 10">
    <name type="scientific">Megalops atlanticus</name>
    <name type="common">Tarpon</name>
    <name type="synonym">Clupea gigantea</name>
    <dbReference type="NCBI Taxonomy" id="7932"/>
    <lineage>
        <taxon>Eukaryota</taxon>
        <taxon>Metazoa</taxon>
        <taxon>Chordata</taxon>
        <taxon>Craniata</taxon>
        <taxon>Vertebrata</taxon>
        <taxon>Euteleostomi</taxon>
        <taxon>Actinopterygii</taxon>
        <taxon>Neopterygii</taxon>
        <taxon>Teleostei</taxon>
        <taxon>Elopiformes</taxon>
        <taxon>Megalopidae</taxon>
        <taxon>Megalops</taxon>
    </lineage>
</organism>
<feature type="domain" description="C3H1-type" evidence="8">
    <location>
        <begin position="38"/>
        <end position="67"/>
    </location>
</feature>
<name>A0A9D3PZE0_MEGAT</name>
<dbReference type="SUPFAM" id="SSF52540">
    <property type="entry name" value="P-loop containing nucleoside triphosphate hydrolases"/>
    <property type="match status" value="3"/>
</dbReference>
<dbReference type="GO" id="GO:0008270">
    <property type="term" value="F:zinc ion binding"/>
    <property type="evidence" value="ECO:0007669"/>
    <property type="project" value="UniProtKB-KW"/>
</dbReference>
<keyword evidence="4" id="KW-0347">Helicase</keyword>
<dbReference type="SMART" id="SM00955">
    <property type="entry name" value="RNB"/>
    <property type="match status" value="1"/>
</dbReference>
<dbReference type="Pfam" id="PF00773">
    <property type="entry name" value="RNB"/>
    <property type="match status" value="2"/>
</dbReference>
<dbReference type="InterPro" id="IPR013087">
    <property type="entry name" value="Znf_C2H2_type"/>
</dbReference>
<dbReference type="PANTHER" id="PTHR43788:SF10">
    <property type="entry name" value="HELICASE WITH ZINC FINGER 2, TRANSCRIPTIONAL COACTIVATOR"/>
    <property type="match status" value="1"/>
</dbReference>
<dbReference type="Gene3D" id="3.40.50.300">
    <property type="entry name" value="P-loop containing nucleotide triphosphate hydrolases"/>
    <property type="match status" value="4"/>
</dbReference>
<dbReference type="FunFam" id="3.40.50.300:FF:001313">
    <property type="entry name" value="Helicase with zinc finger domain 2"/>
    <property type="match status" value="1"/>
</dbReference>
<dbReference type="Proteomes" id="UP001046870">
    <property type="component" value="Chromosome 11"/>
</dbReference>
<evidence type="ECO:0000313" key="9">
    <source>
        <dbReference type="EMBL" id="KAG7468665.1"/>
    </source>
</evidence>
<comment type="caution">
    <text evidence="9">The sequence shown here is derived from an EMBL/GenBank/DDBJ whole genome shotgun (WGS) entry which is preliminary data.</text>
</comment>
<dbReference type="CDD" id="cd18808">
    <property type="entry name" value="SF1_C_Upf1"/>
    <property type="match status" value="1"/>
</dbReference>
<evidence type="ECO:0000256" key="7">
    <source>
        <dbReference type="SAM" id="MobiDB-lite"/>
    </source>
</evidence>
<dbReference type="EMBL" id="JAFDVH010000011">
    <property type="protein sequence ID" value="KAG7468665.1"/>
    <property type="molecule type" value="Genomic_DNA"/>
</dbReference>
<dbReference type="GO" id="GO:0005524">
    <property type="term" value="F:ATP binding"/>
    <property type="evidence" value="ECO:0007669"/>
    <property type="project" value="UniProtKB-KW"/>
</dbReference>
<reference evidence="9" key="1">
    <citation type="submission" date="2021-01" db="EMBL/GenBank/DDBJ databases">
        <authorList>
            <person name="Zahm M."/>
            <person name="Roques C."/>
            <person name="Cabau C."/>
            <person name="Klopp C."/>
            <person name="Donnadieu C."/>
            <person name="Jouanno E."/>
            <person name="Lampietro C."/>
            <person name="Louis A."/>
            <person name="Herpin A."/>
            <person name="Echchiki A."/>
            <person name="Berthelot C."/>
            <person name="Parey E."/>
            <person name="Roest-Crollius H."/>
            <person name="Braasch I."/>
            <person name="Postlethwait J."/>
            <person name="Bobe J."/>
            <person name="Montfort J."/>
            <person name="Bouchez O."/>
            <person name="Begum T."/>
            <person name="Mejri S."/>
            <person name="Adams A."/>
            <person name="Chen W.-J."/>
            <person name="Guiguen Y."/>
        </authorList>
    </citation>
    <scope>NUCLEOTIDE SEQUENCE</scope>
    <source>
        <strain evidence="9">YG-15Mar2019-1</strain>
        <tissue evidence="9">Brain</tissue>
    </source>
</reference>
<feature type="region of interest" description="Disordered" evidence="7">
    <location>
        <begin position="303"/>
        <end position="324"/>
    </location>
</feature>
<keyword evidence="5" id="KW-0067">ATP-binding</keyword>
<gene>
    <name evidence="9" type="ORF">MATL_G00145460</name>
</gene>
<evidence type="ECO:0000256" key="3">
    <source>
        <dbReference type="ARBA" id="ARBA00022801"/>
    </source>
</evidence>
<protein>
    <recommendedName>
        <fullName evidence="8">C3H1-type domain-containing protein</fullName>
    </recommendedName>
</protein>
<evidence type="ECO:0000256" key="1">
    <source>
        <dbReference type="ARBA" id="ARBA00007913"/>
    </source>
</evidence>
<dbReference type="InterPro" id="IPR056787">
    <property type="entry name" value="OB_HELZ2"/>
</dbReference>
<comment type="similarity">
    <text evidence="1">Belongs to the DNA2/NAM7 helicase family.</text>
</comment>
<dbReference type="InterPro" id="IPR000571">
    <property type="entry name" value="Znf_CCCH"/>
</dbReference>
<evidence type="ECO:0000256" key="4">
    <source>
        <dbReference type="ARBA" id="ARBA00022806"/>
    </source>
</evidence>
<dbReference type="GO" id="GO:0043139">
    <property type="term" value="F:5'-3' DNA helicase activity"/>
    <property type="evidence" value="ECO:0007669"/>
    <property type="project" value="TreeGrafter"/>
</dbReference>
<evidence type="ECO:0000256" key="6">
    <source>
        <dbReference type="PROSITE-ProRule" id="PRU00723"/>
    </source>
</evidence>
<feature type="region of interest" description="Disordered" evidence="7">
    <location>
        <begin position="82"/>
        <end position="102"/>
    </location>
</feature>
<dbReference type="GO" id="GO:0003723">
    <property type="term" value="F:RNA binding"/>
    <property type="evidence" value="ECO:0007669"/>
    <property type="project" value="InterPro"/>
</dbReference>
<evidence type="ECO:0000259" key="8">
    <source>
        <dbReference type="PROSITE" id="PS50103"/>
    </source>
</evidence>
<feature type="compositionally biased region" description="Polar residues" evidence="7">
    <location>
        <begin position="314"/>
        <end position="324"/>
    </location>
</feature>
<keyword evidence="6" id="KW-0479">Metal-binding</keyword>
<dbReference type="PANTHER" id="PTHR43788">
    <property type="entry name" value="DNA2/NAM7 HELICASE FAMILY MEMBER"/>
    <property type="match status" value="1"/>
</dbReference>